<dbReference type="PANTHER" id="PTHR12697">
    <property type="entry name" value="PBS LYASE HEAT-LIKE PROTEIN"/>
    <property type="match status" value="1"/>
</dbReference>
<proteinExistence type="predicted"/>
<sequence>MSGTSFDKALQAARHDDPSVRQRAALWLGTHADETVAADLVRLLVTEPDFYVRETLTWAVVTRHTSTYPLLVEALRDDSLAEGPGRVQVLHALSKIRRPESVAEILPLADDEDDAVAAKAWWALGRVGTPGAVAALVDALGVEEEFRRRELTRALEQAGEAAVEGISGRLSDPDSSVRRHAAEALLAIGDPASRGAAPDLLHAVEHDDKEVVLPAIEALAELDLPEVDGVLTRLRDGDDAWLSITAGWLLTDRSGTARSTPTD</sequence>
<evidence type="ECO:0000313" key="1">
    <source>
        <dbReference type="EMBL" id="APH02767.1"/>
    </source>
</evidence>
<name>A0A1L3MK77_9MICO</name>
<dbReference type="SUPFAM" id="SSF48371">
    <property type="entry name" value="ARM repeat"/>
    <property type="match status" value="1"/>
</dbReference>
<organism evidence="1 2">
    <name type="scientific">Janibacter indicus</name>
    <dbReference type="NCBI Taxonomy" id="857417"/>
    <lineage>
        <taxon>Bacteria</taxon>
        <taxon>Bacillati</taxon>
        <taxon>Actinomycetota</taxon>
        <taxon>Actinomycetes</taxon>
        <taxon>Micrococcales</taxon>
        <taxon>Intrasporangiaceae</taxon>
        <taxon>Janibacter</taxon>
    </lineage>
</organism>
<dbReference type="EMBL" id="CP013290">
    <property type="protein sequence ID" value="APH02767.1"/>
    <property type="molecule type" value="Genomic_DNA"/>
</dbReference>
<gene>
    <name evidence="1" type="ORF">ASJ30_15490</name>
</gene>
<dbReference type="Gene3D" id="1.25.10.10">
    <property type="entry name" value="Leucine-rich Repeat Variant"/>
    <property type="match status" value="2"/>
</dbReference>
<protein>
    <recommendedName>
        <fullName evidence="3">HEAT repeat</fullName>
    </recommendedName>
</protein>
<dbReference type="Pfam" id="PF13646">
    <property type="entry name" value="HEAT_2"/>
    <property type="match status" value="2"/>
</dbReference>
<dbReference type="SMART" id="SM00567">
    <property type="entry name" value="EZ_HEAT"/>
    <property type="match status" value="5"/>
</dbReference>
<dbReference type="InterPro" id="IPR004155">
    <property type="entry name" value="PBS_lyase_HEAT"/>
</dbReference>
<dbReference type="InterPro" id="IPR016024">
    <property type="entry name" value="ARM-type_fold"/>
</dbReference>
<dbReference type="InterPro" id="IPR011989">
    <property type="entry name" value="ARM-like"/>
</dbReference>
<reference evidence="1 2" key="1">
    <citation type="submission" date="2015-11" db="EMBL/GenBank/DDBJ databases">
        <authorList>
            <person name="Zhang Y."/>
            <person name="Guo Z."/>
        </authorList>
    </citation>
    <scope>NUCLEOTIDE SEQUENCE [LARGE SCALE GENOMIC DNA]</scope>
    <source>
        <strain evidence="1 2">YFY001</strain>
    </source>
</reference>
<accession>A0A1L3MK77</accession>
<dbReference type="RefSeq" id="WP_072625902.1">
    <property type="nucleotide sequence ID" value="NZ_CP013290.1"/>
</dbReference>
<dbReference type="GO" id="GO:0016491">
    <property type="term" value="F:oxidoreductase activity"/>
    <property type="evidence" value="ECO:0007669"/>
    <property type="project" value="TreeGrafter"/>
</dbReference>
<dbReference type="Proteomes" id="UP000182938">
    <property type="component" value="Chromosome"/>
</dbReference>
<dbReference type="PANTHER" id="PTHR12697:SF5">
    <property type="entry name" value="DEOXYHYPUSINE HYDROXYLASE"/>
    <property type="match status" value="1"/>
</dbReference>
<dbReference type="KEGG" id="jte:ASJ30_15490"/>
<evidence type="ECO:0008006" key="3">
    <source>
        <dbReference type="Google" id="ProtNLM"/>
    </source>
</evidence>
<dbReference type="AlphaFoldDB" id="A0A1L3MK77"/>
<evidence type="ECO:0000313" key="2">
    <source>
        <dbReference type="Proteomes" id="UP000182938"/>
    </source>
</evidence>
<keyword evidence="2" id="KW-1185">Reference proteome</keyword>